<evidence type="ECO:0000313" key="3">
    <source>
        <dbReference type="Proteomes" id="UP001595462"/>
    </source>
</evidence>
<feature type="domain" description="THIF-type NAD/FAD binding fold" evidence="1">
    <location>
        <begin position="298"/>
        <end position="460"/>
    </location>
</feature>
<keyword evidence="2" id="KW-0808">Transferase</keyword>
<dbReference type="InterPro" id="IPR035985">
    <property type="entry name" value="Ubiquitin-activating_enz"/>
</dbReference>
<evidence type="ECO:0000313" key="2">
    <source>
        <dbReference type="EMBL" id="MFC3105425.1"/>
    </source>
</evidence>
<gene>
    <name evidence="2" type="ORF">ACFOSU_16240</name>
</gene>
<dbReference type="Proteomes" id="UP001595462">
    <property type="component" value="Unassembled WGS sequence"/>
</dbReference>
<evidence type="ECO:0000259" key="1">
    <source>
        <dbReference type="Pfam" id="PF00899"/>
    </source>
</evidence>
<dbReference type="GO" id="GO:0016779">
    <property type="term" value="F:nucleotidyltransferase activity"/>
    <property type="evidence" value="ECO:0007669"/>
    <property type="project" value="UniProtKB-KW"/>
</dbReference>
<dbReference type="EMBL" id="JBHRSS010000008">
    <property type="protein sequence ID" value="MFC3105425.1"/>
    <property type="molecule type" value="Genomic_DNA"/>
</dbReference>
<dbReference type="InterPro" id="IPR000594">
    <property type="entry name" value="ThiF_NAD_FAD-bd"/>
</dbReference>
<dbReference type="Gene3D" id="3.40.50.720">
    <property type="entry name" value="NAD(P)-binding Rossmann-like Domain"/>
    <property type="match status" value="1"/>
</dbReference>
<reference evidence="3" key="1">
    <citation type="journal article" date="2019" name="Int. J. Syst. Evol. Microbiol.">
        <title>The Global Catalogue of Microorganisms (GCM) 10K type strain sequencing project: providing services to taxonomists for standard genome sequencing and annotation.</title>
        <authorList>
            <consortium name="The Broad Institute Genomics Platform"/>
            <consortium name="The Broad Institute Genome Sequencing Center for Infectious Disease"/>
            <person name="Wu L."/>
            <person name="Ma J."/>
        </authorList>
    </citation>
    <scope>NUCLEOTIDE SEQUENCE [LARGE SCALE GENOMIC DNA]</scope>
    <source>
        <strain evidence="3">KCTC 52640</strain>
    </source>
</reference>
<dbReference type="RefSeq" id="WP_380690977.1">
    <property type="nucleotide sequence ID" value="NZ_JBHRSS010000008.1"/>
</dbReference>
<organism evidence="2 3">
    <name type="scientific">Salinisphaera aquimarina</name>
    <dbReference type="NCBI Taxonomy" id="2094031"/>
    <lineage>
        <taxon>Bacteria</taxon>
        <taxon>Pseudomonadati</taxon>
        <taxon>Pseudomonadota</taxon>
        <taxon>Gammaproteobacteria</taxon>
        <taxon>Salinisphaerales</taxon>
        <taxon>Salinisphaeraceae</taxon>
        <taxon>Salinisphaera</taxon>
    </lineage>
</organism>
<comment type="caution">
    <text evidence="2">The sequence shown here is derived from an EMBL/GenBank/DDBJ whole genome shotgun (WGS) entry which is preliminary data.</text>
</comment>
<keyword evidence="3" id="KW-1185">Reference proteome</keyword>
<keyword evidence="2" id="KW-0548">Nucleotidyltransferase</keyword>
<accession>A0ABV7ESC9</accession>
<name>A0ABV7ESC9_9GAMM</name>
<sequence>MLNEPVVNGIVRIRLTFDPERLWLLPTATLETVSGSPSKIPLHRFGEWFCYLDPETVEWNPESSDFIGHVVCASDRVVSELHRLQKGKEIREQDSEFTVHWAGKFAYLDIPEQAWPPRSGTSLTVFKLSRPELKDADPINVIALSGKNEGERYSGFDLHANKQLLPCVSVKLTKYPFASWDDWPPTTLAQLNRWIRSHRPAKEKATWRELARVILPQQGRPSSALILIETQAGRFGAVLEAGPRQLAGFRPGAKLAERLRGSNNLTRSLSISRWAFERLDDDFVLTRNSPSESAPLAGKHIHLLGAGSIGGSLADLLVQAGAGRNCGSLHIFDPQVLRAENCGRHLLGVTALGRNKATAVVERLRRERLVENVWAHPCAAGDPKLHKNADLVIDATAAPNVGAHLSNHARWHRSWALISVSVEGEGWVASTHLYRGVAGESCRECLEPWIGGRGSHIPKGCEPEQRDGGCGSRYTPYRAAAACMAASLASELACDWALGNASKLFRAVKMPSAPRHVKAAKYWSPKSLPGCICATKCPSGTTNSKP</sequence>
<dbReference type="SUPFAM" id="SSF69572">
    <property type="entry name" value="Activating enzymes of the ubiquitin-like proteins"/>
    <property type="match status" value="1"/>
</dbReference>
<proteinExistence type="predicted"/>
<dbReference type="Pfam" id="PF00899">
    <property type="entry name" value="ThiF"/>
    <property type="match status" value="1"/>
</dbReference>
<protein>
    <submittedName>
        <fullName evidence="2">ThiF family adenylyltransferase</fullName>
    </submittedName>
</protein>